<protein>
    <submittedName>
        <fullName evidence="1">Uncharacterized protein</fullName>
    </submittedName>
</protein>
<reference evidence="1 2" key="1">
    <citation type="submission" date="2015-02" db="EMBL/GenBank/DDBJ databases">
        <title>Draft Genome Sequences of Two Closely-Related Aflatoxigenic Aspergillus Species Obtained from the Cote d'Ivoire.</title>
        <authorList>
            <person name="Moore G.G."/>
            <person name="Beltz S.B."/>
            <person name="Mack B.M."/>
        </authorList>
    </citation>
    <scope>NUCLEOTIDE SEQUENCE [LARGE SCALE GENOMIC DNA]</scope>
    <source>
        <strain evidence="1 2">SRRC1468</strain>
    </source>
</reference>
<dbReference type="Proteomes" id="UP000034291">
    <property type="component" value="Unassembled WGS sequence"/>
</dbReference>
<organism evidence="1 2">
    <name type="scientific">Aspergillus rambellii</name>
    <dbReference type="NCBI Taxonomy" id="308745"/>
    <lineage>
        <taxon>Eukaryota</taxon>
        <taxon>Fungi</taxon>
        <taxon>Dikarya</taxon>
        <taxon>Ascomycota</taxon>
        <taxon>Pezizomycotina</taxon>
        <taxon>Eurotiomycetes</taxon>
        <taxon>Eurotiomycetidae</taxon>
        <taxon>Eurotiales</taxon>
        <taxon>Aspergillaceae</taxon>
        <taxon>Aspergillus</taxon>
        <taxon>Aspergillus subgen. Nidulantes</taxon>
    </lineage>
</organism>
<accession>A0A0F8XQB0</accession>
<name>A0A0F8XQB0_9EURO</name>
<gene>
    <name evidence="1" type="ORF">ARAM_006634</name>
</gene>
<sequence>MNTLEHYKVIDQIVEVEKELESLQFPAYGSLFLRECVCLKDTVIMHYPQVWILPDCSASGHLIIDPCGINQYNMSAHGHRFWTVPCLFHSEN</sequence>
<dbReference type="EMBL" id="JZBS01000687">
    <property type="protein sequence ID" value="KKK25702.1"/>
    <property type="molecule type" value="Genomic_DNA"/>
</dbReference>
<comment type="caution">
    <text evidence="1">The sequence shown here is derived from an EMBL/GenBank/DDBJ whole genome shotgun (WGS) entry which is preliminary data.</text>
</comment>
<evidence type="ECO:0000313" key="2">
    <source>
        <dbReference type="Proteomes" id="UP000034291"/>
    </source>
</evidence>
<evidence type="ECO:0000313" key="1">
    <source>
        <dbReference type="EMBL" id="KKK25702.1"/>
    </source>
</evidence>
<dbReference type="AlphaFoldDB" id="A0A0F8XQB0"/>
<keyword evidence="2" id="KW-1185">Reference proteome</keyword>
<proteinExistence type="predicted"/>